<keyword evidence="3" id="KW-1185">Reference proteome</keyword>
<gene>
    <name evidence="2" type="ORF">ACH3VR_01530</name>
</gene>
<sequence>MKMPGDSAGALAWRVRESFIRYVAVIARGTIAVDGDAVEREPGVYAFPLRRAVQEGDDWRLSFGGSVRFVAHGGLMDVHVLDPEIVVGSDRGVLATRAGKQGLAAIVALEPAAPVDEGTALAWHAIGTQLAPAAVGLFGDAYPAGTDMGSIEIEVALDS</sequence>
<dbReference type="Pfam" id="PF04213">
    <property type="entry name" value="HtaA"/>
    <property type="match status" value="1"/>
</dbReference>
<comment type="caution">
    <text evidence="2">The sequence shown here is derived from an EMBL/GenBank/DDBJ whole genome shotgun (WGS) entry which is preliminary data.</text>
</comment>
<reference evidence="2 3" key="1">
    <citation type="submission" date="2024-09" db="EMBL/GenBank/DDBJ databases">
        <authorList>
            <person name="Pan X."/>
        </authorList>
    </citation>
    <scope>NUCLEOTIDE SEQUENCE [LARGE SCALE GENOMIC DNA]</scope>
    <source>
        <strain evidence="2 3">B2969</strain>
    </source>
</reference>
<dbReference type="Proteomes" id="UP001610861">
    <property type="component" value="Unassembled WGS sequence"/>
</dbReference>
<feature type="domain" description="Htaa" evidence="1">
    <location>
        <begin position="9"/>
        <end position="152"/>
    </location>
</feature>
<name>A0ABW7Q3F4_9MICO</name>
<evidence type="ECO:0000259" key="1">
    <source>
        <dbReference type="Pfam" id="PF04213"/>
    </source>
</evidence>
<evidence type="ECO:0000313" key="3">
    <source>
        <dbReference type="Proteomes" id="UP001610861"/>
    </source>
</evidence>
<accession>A0ABW7Q3F4</accession>
<dbReference type="EMBL" id="JBIQWL010000001">
    <property type="protein sequence ID" value="MFH8249032.1"/>
    <property type="molecule type" value="Genomic_DNA"/>
</dbReference>
<dbReference type="InterPro" id="IPR007331">
    <property type="entry name" value="Htaa"/>
</dbReference>
<protein>
    <submittedName>
        <fullName evidence="2">HtaA domain-containing protein</fullName>
    </submittedName>
</protein>
<organism evidence="2 3">
    <name type="scientific">Microbacterium alkaliflavum</name>
    <dbReference type="NCBI Taxonomy" id="3248839"/>
    <lineage>
        <taxon>Bacteria</taxon>
        <taxon>Bacillati</taxon>
        <taxon>Actinomycetota</taxon>
        <taxon>Actinomycetes</taxon>
        <taxon>Micrococcales</taxon>
        <taxon>Microbacteriaceae</taxon>
        <taxon>Microbacterium</taxon>
    </lineage>
</organism>
<proteinExistence type="predicted"/>
<evidence type="ECO:0000313" key="2">
    <source>
        <dbReference type="EMBL" id="MFH8249032.1"/>
    </source>
</evidence>